<dbReference type="GO" id="GO:0009245">
    <property type="term" value="P:lipid A biosynthetic process"/>
    <property type="evidence" value="ECO:0007669"/>
    <property type="project" value="UniProtKB-UniRule"/>
</dbReference>
<keyword evidence="9 12" id="KW-0862">Zinc</keyword>
<dbReference type="OrthoDB" id="9802746at2"/>
<dbReference type="HAMAP" id="MF_00388">
    <property type="entry name" value="LpxC"/>
    <property type="match status" value="1"/>
</dbReference>
<evidence type="ECO:0000256" key="5">
    <source>
        <dbReference type="ARBA" id="ARBA00022516"/>
    </source>
</evidence>
<name>A0A0S3PTN7_9BRAD</name>
<evidence type="ECO:0000256" key="2">
    <source>
        <dbReference type="ARBA" id="ARBA00002923"/>
    </source>
</evidence>
<keyword evidence="5 12" id="KW-0444">Lipid biosynthesis</keyword>
<comment type="function">
    <text evidence="2 12">Catalyzes the hydrolysis of UDP-3-O-myristoyl-N-acetylglucosamine to form UDP-3-O-myristoylglucosamine and acetate, the committed step in lipid A biosynthesis.</text>
</comment>
<dbReference type="GO" id="GO:0016020">
    <property type="term" value="C:membrane"/>
    <property type="evidence" value="ECO:0007669"/>
    <property type="project" value="GOC"/>
</dbReference>
<dbReference type="InterPro" id="IPR020568">
    <property type="entry name" value="Ribosomal_Su5_D2-typ_SF"/>
</dbReference>
<evidence type="ECO:0000256" key="10">
    <source>
        <dbReference type="ARBA" id="ARBA00023098"/>
    </source>
</evidence>
<evidence type="ECO:0000313" key="14">
    <source>
        <dbReference type="Proteomes" id="UP000236884"/>
    </source>
</evidence>
<feature type="active site" description="Proton donor" evidence="12">
    <location>
        <position position="265"/>
    </location>
</feature>
<keyword evidence="8 12" id="KW-0378">Hydrolase</keyword>
<dbReference type="UniPathway" id="UPA00359">
    <property type="reaction ID" value="UER00478"/>
</dbReference>
<dbReference type="KEGG" id="vgo:GJW-30_1_01853"/>
<keyword evidence="6 12" id="KW-0441">Lipid A biosynthesis</keyword>
<feature type="binding site" evidence="12">
    <location>
        <position position="242"/>
    </location>
    <ligand>
        <name>Zn(2+)</name>
        <dbReference type="ChEBI" id="CHEBI:29105"/>
    </ligand>
</feature>
<dbReference type="Proteomes" id="UP000236884">
    <property type="component" value="Chromosome"/>
</dbReference>
<evidence type="ECO:0000256" key="11">
    <source>
        <dbReference type="ARBA" id="ARBA00024535"/>
    </source>
</evidence>
<comment type="cofactor">
    <cofactor evidence="1 12">
        <name>Zn(2+)</name>
        <dbReference type="ChEBI" id="CHEBI:29105"/>
    </cofactor>
</comment>
<dbReference type="InterPro" id="IPR011334">
    <property type="entry name" value="UDP-acyl_GlcNac_deAcase_C"/>
</dbReference>
<organism evidence="13 14">
    <name type="scientific">Variibacter gotjawalensis</name>
    <dbReference type="NCBI Taxonomy" id="1333996"/>
    <lineage>
        <taxon>Bacteria</taxon>
        <taxon>Pseudomonadati</taxon>
        <taxon>Pseudomonadota</taxon>
        <taxon>Alphaproteobacteria</taxon>
        <taxon>Hyphomicrobiales</taxon>
        <taxon>Nitrobacteraceae</taxon>
        <taxon>Variibacter</taxon>
    </lineage>
</organism>
<evidence type="ECO:0000256" key="9">
    <source>
        <dbReference type="ARBA" id="ARBA00022833"/>
    </source>
</evidence>
<dbReference type="PANTHER" id="PTHR33694:SF1">
    <property type="entry name" value="UDP-3-O-ACYL-N-ACETYLGLUCOSAMINE DEACETYLASE 1, MITOCHONDRIAL-RELATED"/>
    <property type="match status" value="1"/>
</dbReference>
<dbReference type="InterPro" id="IPR004463">
    <property type="entry name" value="UDP-acyl_GlcNac_deAcase"/>
</dbReference>
<dbReference type="InterPro" id="IPR015870">
    <property type="entry name" value="UDP-acyl_N-AcGlcN_deAcase_N"/>
</dbReference>
<sequence>MQVNQTTLRKSLALSGAGVHSGRPVQLSIHPAPANSGYLFLRKDGEQTRQVRAEPAAVVAAEYATVLGDASGPVVATIEHVLAALYGMGVDNAMIEVDGPEMPIMDGSAAPFVDAIEAAGIKTLSAKRRYLKVLKPVGVMSGKAYAELRPNASGFRVECEIEFDCDVIGNQSYALEVEADTFASEVASARTFGFLEDLQTLLDAGYARGASLDNTVVVGEGKVVNQEGLRYADEFVRHKALDAVGDLALAGLPILGAYHSVRGGHRLNYAVLSALLADRSAWTIVEATERSARRPIFRPSLGLSEVGLRGQPAFSADRT</sequence>
<evidence type="ECO:0000313" key="13">
    <source>
        <dbReference type="EMBL" id="BAT59322.1"/>
    </source>
</evidence>
<evidence type="ECO:0000256" key="8">
    <source>
        <dbReference type="ARBA" id="ARBA00022801"/>
    </source>
</evidence>
<evidence type="ECO:0000256" key="3">
    <source>
        <dbReference type="ARBA" id="ARBA00005002"/>
    </source>
</evidence>
<dbReference type="GO" id="GO:0046872">
    <property type="term" value="F:metal ion binding"/>
    <property type="evidence" value="ECO:0007669"/>
    <property type="project" value="UniProtKB-KW"/>
</dbReference>
<feature type="binding site" evidence="12">
    <location>
        <position position="80"/>
    </location>
    <ligand>
        <name>Zn(2+)</name>
        <dbReference type="ChEBI" id="CHEBI:29105"/>
    </ligand>
</feature>
<dbReference type="PANTHER" id="PTHR33694">
    <property type="entry name" value="UDP-3-O-ACYL-N-ACETYLGLUCOSAMINE DEACETYLASE 1, MITOCHONDRIAL-RELATED"/>
    <property type="match status" value="1"/>
</dbReference>
<evidence type="ECO:0000256" key="6">
    <source>
        <dbReference type="ARBA" id="ARBA00022556"/>
    </source>
</evidence>
<dbReference type="Pfam" id="PF03331">
    <property type="entry name" value="LpxC"/>
    <property type="match status" value="1"/>
</dbReference>
<dbReference type="NCBIfam" id="TIGR00325">
    <property type="entry name" value="lpxC"/>
    <property type="match status" value="1"/>
</dbReference>
<gene>
    <name evidence="12 13" type="primary">lpxC</name>
    <name evidence="13" type="ORF">GJW-30_1_01853</name>
</gene>
<dbReference type="RefSeq" id="WP_096358752.1">
    <property type="nucleotide sequence ID" value="NZ_AP014946.1"/>
</dbReference>
<dbReference type="AlphaFoldDB" id="A0A0S3PTN7"/>
<feature type="binding site" evidence="12">
    <location>
        <position position="238"/>
    </location>
    <ligand>
        <name>Zn(2+)</name>
        <dbReference type="ChEBI" id="CHEBI:29105"/>
    </ligand>
</feature>
<accession>A0A0S3PTN7</accession>
<protein>
    <recommendedName>
        <fullName evidence="4 12">UDP-3-O-acyl-N-acetylglucosamine deacetylase</fullName>
        <shortName evidence="12">UDP-3-O-acyl-GlcNAc deacetylase</shortName>
        <ecNumber evidence="4 12">3.5.1.108</ecNumber>
    </recommendedName>
    <alternativeName>
        <fullName evidence="12">UDP-3-O-[R-3-hydroxymyristoyl]-N-acetylglucosamine deacetylase</fullName>
    </alternativeName>
</protein>
<evidence type="ECO:0000256" key="7">
    <source>
        <dbReference type="ARBA" id="ARBA00022723"/>
    </source>
</evidence>
<comment type="pathway">
    <text evidence="3 12">Glycolipid biosynthesis; lipid IV(A) biosynthesis; lipid IV(A) from (3R)-3-hydroxytetradecanoyl-[acyl-carrier-protein] and UDP-N-acetyl-alpha-D-glucosamine: step 2/6.</text>
</comment>
<comment type="similarity">
    <text evidence="12">Belongs to the LpxC family.</text>
</comment>
<dbReference type="EC" id="3.5.1.108" evidence="4 12"/>
<evidence type="ECO:0000256" key="12">
    <source>
        <dbReference type="HAMAP-Rule" id="MF_00388"/>
    </source>
</evidence>
<keyword evidence="7 12" id="KW-0479">Metal-binding</keyword>
<dbReference type="Gene3D" id="3.30.230.20">
    <property type="entry name" value="lpxc deacetylase, domain 1"/>
    <property type="match status" value="1"/>
</dbReference>
<dbReference type="GO" id="GO:0103117">
    <property type="term" value="F:UDP-3-O-acyl-N-acetylglucosamine deacetylase activity"/>
    <property type="evidence" value="ECO:0007669"/>
    <property type="project" value="UniProtKB-UniRule"/>
</dbReference>
<proteinExistence type="inferred from homology"/>
<dbReference type="SUPFAM" id="SSF54211">
    <property type="entry name" value="Ribosomal protein S5 domain 2-like"/>
    <property type="match status" value="2"/>
</dbReference>
<dbReference type="Gene3D" id="3.30.1700.10">
    <property type="entry name" value="lpxc deacetylase, domain 2"/>
    <property type="match status" value="1"/>
</dbReference>
<comment type="catalytic activity">
    <reaction evidence="11 12">
        <text>a UDP-3-O-[(3R)-3-hydroxyacyl]-N-acetyl-alpha-D-glucosamine + H2O = a UDP-3-O-[(3R)-3-hydroxyacyl]-alpha-D-glucosamine + acetate</text>
        <dbReference type="Rhea" id="RHEA:67816"/>
        <dbReference type="ChEBI" id="CHEBI:15377"/>
        <dbReference type="ChEBI" id="CHEBI:30089"/>
        <dbReference type="ChEBI" id="CHEBI:137740"/>
        <dbReference type="ChEBI" id="CHEBI:173225"/>
        <dbReference type="EC" id="3.5.1.108"/>
    </reaction>
</comment>
<evidence type="ECO:0000256" key="4">
    <source>
        <dbReference type="ARBA" id="ARBA00012745"/>
    </source>
</evidence>
<keyword evidence="10 12" id="KW-0443">Lipid metabolism</keyword>
<keyword evidence="14" id="KW-1185">Reference proteome</keyword>
<reference evidence="13 14" key="1">
    <citation type="submission" date="2015-08" db="EMBL/GenBank/DDBJ databases">
        <title>Investigation of the bacterial diversity of lava forest soil.</title>
        <authorList>
            <person name="Lee J.S."/>
        </authorList>
    </citation>
    <scope>NUCLEOTIDE SEQUENCE [LARGE SCALE GENOMIC DNA]</scope>
    <source>
        <strain evidence="13 14">GJW-30</strain>
    </source>
</reference>
<dbReference type="EMBL" id="AP014946">
    <property type="protein sequence ID" value="BAT59322.1"/>
    <property type="molecule type" value="Genomic_DNA"/>
</dbReference>
<evidence type="ECO:0000256" key="1">
    <source>
        <dbReference type="ARBA" id="ARBA00001947"/>
    </source>
</evidence>